<feature type="active site" evidence="11">
    <location>
        <position position="205"/>
    </location>
</feature>
<dbReference type="EC" id="1.11.1.6" evidence="3 10"/>
<dbReference type="PROSITE" id="PS00437">
    <property type="entry name" value="CATALASE_1"/>
    <property type="match status" value="1"/>
</dbReference>
<evidence type="ECO:0000313" key="19">
    <source>
        <dbReference type="Proteomes" id="UP000295719"/>
    </source>
</evidence>
<evidence type="ECO:0000259" key="17">
    <source>
        <dbReference type="SMART" id="SM01060"/>
    </source>
</evidence>
<evidence type="ECO:0000256" key="9">
    <source>
        <dbReference type="ARBA" id="ARBA00023324"/>
    </source>
</evidence>
<feature type="region of interest" description="Disordered" evidence="16">
    <location>
        <begin position="1"/>
        <end position="103"/>
    </location>
</feature>
<feature type="compositionally biased region" description="Polar residues" evidence="16">
    <location>
        <begin position="77"/>
        <end position="88"/>
    </location>
</feature>
<accession>A0A4R3Z3S9</accession>
<evidence type="ECO:0000256" key="13">
    <source>
        <dbReference type="PIRSR" id="PIRSR038927-3"/>
    </source>
</evidence>
<feature type="cross-link" description="3'-histidyl-3-tyrosine (His-Tyr)" evidence="14">
    <location>
        <begin position="396"/>
        <end position="419"/>
    </location>
</feature>
<dbReference type="PIRSF" id="PIRSF038927">
    <property type="entry name" value="Catalase_clade2"/>
    <property type="match status" value="1"/>
</dbReference>
<keyword evidence="6 10" id="KW-0479">Metal-binding</keyword>
<evidence type="ECO:0000256" key="15">
    <source>
        <dbReference type="RuleBase" id="RU000498"/>
    </source>
</evidence>
<dbReference type="InterPro" id="IPR011614">
    <property type="entry name" value="Catalase_core"/>
</dbReference>
<evidence type="ECO:0000256" key="11">
    <source>
        <dbReference type="PIRSR" id="PIRSR038927-1"/>
    </source>
</evidence>
<dbReference type="Gene3D" id="1.20.1370.20">
    <property type="match status" value="1"/>
</dbReference>
<dbReference type="InterPro" id="IPR024712">
    <property type="entry name" value="Catalase_clade2"/>
</dbReference>
<proteinExistence type="inferred from homology"/>
<dbReference type="SUPFAM" id="SSF56634">
    <property type="entry name" value="Heme-dependent catalase-like"/>
    <property type="match status" value="1"/>
</dbReference>
<evidence type="ECO:0000256" key="10">
    <source>
        <dbReference type="PIRNR" id="PIRNR038927"/>
    </source>
</evidence>
<evidence type="ECO:0000256" key="8">
    <source>
        <dbReference type="ARBA" id="ARBA00023004"/>
    </source>
</evidence>
<evidence type="ECO:0000256" key="6">
    <source>
        <dbReference type="ARBA" id="ARBA00022723"/>
    </source>
</evidence>
<keyword evidence="9 10" id="KW-0376">Hydrogen peroxide</keyword>
<dbReference type="SMART" id="SM01060">
    <property type="entry name" value="Catalase"/>
    <property type="match status" value="1"/>
</dbReference>
<dbReference type="PANTHER" id="PTHR42821">
    <property type="entry name" value="CATALASE"/>
    <property type="match status" value="1"/>
</dbReference>
<evidence type="ECO:0000313" key="18">
    <source>
        <dbReference type="EMBL" id="TCV99708.1"/>
    </source>
</evidence>
<dbReference type="InterPro" id="IPR024708">
    <property type="entry name" value="Catalase_AS"/>
</dbReference>
<dbReference type="PRINTS" id="PR00067">
    <property type="entry name" value="CATALASE"/>
</dbReference>
<feature type="binding site" description="axial binding residue" evidence="12">
    <location>
        <position position="419"/>
    </location>
    <ligand>
        <name>heme</name>
        <dbReference type="ChEBI" id="CHEBI:30413"/>
    </ligand>
    <ligandPart>
        <name>Fe</name>
        <dbReference type="ChEBI" id="CHEBI:18248"/>
    </ligandPart>
</feature>
<organism evidence="18 19">
    <name type="scientific">Biostraticola tofi</name>
    <dbReference type="NCBI Taxonomy" id="466109"/>
    <lineage>
        <taxon>Bacteria</taxon>
        <taxon>Pseudomonadati</taxon>
        <taxon>Pseudomonadota</taxon>
        <taxon>Gammaproteobacteria</taxon>
        <taxon>Enterobacterales</taxon>
        <taxon>Bruguierivoracaceae</taxon>
        <taxon>Biostraticola</taxon>
    </lineage>
</organism>
<feature type="binding site" evidence="13">
    <location>
        <position position="426"/>
    </location>
    <ligand>
        <name>heme</name>
        <dbReference type="ChEBI" id="CHEBI:30413"/>
    </ligand>
</feature>
<comment type="caution">
    <text evidence="18">The sequence shown here is derived from an EMBL/GenBank/DDBJ whole genome shotgun (WGS) entry which is preliminary data.</text>
</comment>
<dbReference type="PROSITE" id="PS00438">
    <property type="entry name" value="CATALASE_2"/>
    <property type="match status" value="1"/>
</dbReference>
<feature type="binding site" evidence="13">
    <location>
        <position position="129"/>
    </location>
    <ligand>
        <name>heme</name>
        <dbReference type="ChEBI" id="CHEBI:30413"/>
    </ligand>
</feature>
<evidence type="ECO:0000256" key="16">
    <source>
        <dbReference type="SAM" id="MobiDB-lite"/>
    </source>
</evidence>
<evidence type="ECO:0000256" key="12">
    <source>
        <dbReference type="PIRSR" id="PIRSR038927-2"/>
    </source>
</evidence>
<feature type="binding site" evidence="13">
    <location>
        <position position="218"/>
    </location>
    <ligand>
        <name>heme</name>
        <dbReference type="ChEBI" id="CHEBI:30413"/>
    </ligand>
</feature>
<dbReference type="PROSITE" id="PS51402">
    <property type="entry name" value="CATALASE_3"/>
    <property type="match status" value="1"/>
</dbReference>
<keyword evidence="8 10" id="KW-0408">Iron</keyword>
<dbReference type="InterPro" id="IPR043156">
    <property type="entry name" value="Catalase_clade2_helical"/>
</dbReference>
<comment type="function">
    <text evidence="10">Decomposes hydrogen peroxide into water and oxygen; serves to protect cells from the toxic effects of hydrogen peroxide.</text>
</comment>
<evidence type="ECO:0000256" key="5">
    <source>
        <dbReference type="ARBA" id="ARBA00022617"/>
    </source>
</evidence>
<dbReference type="CDD" id="cd08155">
    <property type="entry name" value="catalase_clade_2"/>
    <property type="match status" value="1"/>
</dbReference>
<evidence type="ECO:0000256" key="7">
    <source>
        <dbReference type="ARBA" id="ARBA00023002"/>
    </source>
</evidence>
<feature type="compositionally biased region" description="Polar residues" evidence="16">
    <location>
        <begin position="53"/>
        <end position="64"/>
    </location>
</feature>
<dbReference type="NCBIfam" id="NF008422">
    <property type="entry name" value="PRK11249.1"/>
    <property type="match status" value="1"/>
</dbReference>
<comment type="similarity">
    <text evidence="2">Belongs to the catalase family. HPII subfamily.</text>
</comment>
<dbReference type="OrthoDB" id="9761719at2"/>
<keyword evidence="19" id="KW-1185">Reference proteome</keyword>
<dbReference type="GO" id="GO:0004096">
    <property type="term" value="F:catalase activity"/>
    <property type="evidence" value="ECO:0007669"/>
    <property type="project" value="UniProtKB-UniRule"/>
</dbReference>
<name>A0A4R3Z3S9_9GAMM</name>
<dbReference type="InterPro" id="IPR041399">
    <property type="entry name" value="Catalase_large_C"/>
</dbReference>
<dbReference type="Pfam" id="PF06628">
    <property type="entry name" value="Catalase-rel"/>
    <property type="match status" value="1"/>
</dbReference>
<dbReference type="CDD" id="cd03132">
    <property type="entry name" value="GATase1_catalase"/>
    <property type="match status" value="1"/>
</dbReference>
<feature type="binding site" evidence="13">
    <location>
        <position position="415"/>
    </location>
    <ligand>
        <name>heme</name>
        <dbReference type="ChEBI" id="CHEBI:30413"/>
    </ligand>
</feature>
<dbReference type="EMBL" id="SMCR01000001">
    <property type="protein sequence ID" value="TCV99708.1"/>
    <property type="molecule type" value="Genomic_DNA"/>
</dbReference>
<dbReference type="GO" id="GO:0046872">
    <property type="term" value="F:metal ion binding"/>
    <property type="evidence" value="ECO:0007669"/>
    <property type="project" value="UniProtKB-KW"/>
</dbReference>
<dbReference type="Gene3D" id="3.40.50.880">
    <property type="match status" value="1"/>
</dbReference>
<dbReference type="Pfam" id="PF18011">
    <property type="entry name" value="Catalase_C"/>
    <property type="match status" value="1"/>
</dbReference>
<dbReference type="InterPro" id="IPR020835">
    <property type="entry name" value="Catalase_sf"/>
</dbReference>
<dbReference type="RefSeq" id="WP_131863260.1">
    <property type="nucleotide sequence ID" value="NZ_SMCR01000001.1"/>
</dbReference>
<keyword evidence="4 10" id="KW-0575">Peroxidase</keyword>
<dbReference type="InterPro" id="IPR029062">
    <property type="entry name" value="Class_I_gatase-like"/>
</dbReference>
<feature type="active site" evidence="11">
    <location>
        <position position="132"/>
    </location>
</feature>
<evidence type="ECO:0000256" key="4">
    <source>
        <dbReference type="ARBA" id="ARBA00022559"/>
    </source>
</evidence>
<keyword evidence="7 10" id="KW-0560">Oxidoreductase</keyword>
<sequence>MSKPSDPNAGKLPLSHPAPAPDGSSSRPDLGHLAPDDNSHLPTPGTSEPGKQPTASGSVKSPQNDNDKLIALAPQRKSGQGQPLTTDQGLKIADDQNSLRAGKRGPTLLEDFILREKITHFDHERIPERIVHARGSAAHGVFKVYRPLTDITKAGFLQDPKLETPVYVRFSTVQGSRGSADTVRDIRGFATKFYTQEGNYDLVGNNTPVFFIQDAHKFPDFVHAVKPEPHNEIPQGASAHDTFWDYVSLQPETLHNVFWAMSDRGLPRSYRTMEGFGIHTFRLINAEGKSTFVRFHWKPVAGKASLVWDEAQKLSGKDPDFHRRDLWEAIEAGDYPEYELGLQLIAEQDEHKFDFDLLDPTKLIPEALVPVEIVGKMTLNRNPDNFFAETEQVAFHPGHVVPGIDFSNDPLLQGRLFSYTDTQISRLGGPNFHEIPINRPVCPYHNFQRDGMHRQDIDTNPAAYSPNSINDNYPRETPPAAQNGGFESHHERVEGDKIRERSDSFLEYYAQPRLFWLSQTEAEQQHIVDAFSFELGKVGRPYIRERIIDLLTRVDVKLAQQVAAKLGYTLSDDALNTPAPKAVNGLSSDPSLSLYATGDGALKGRQVALLLSDGVHASDVLQALQSLKAEGIHAKLLASHMGNVVANDGSTLQVDATLDGSPSITVDGVLVPNGNLDALLLDGTARHFILEAYKHLKVIGLSGDAARFKAQLGIKDGAAEPGIAEGPGFDAAVMTDFLDNLKKHRVWSRLSKISQVPA</sequence>
<dbReference type="PANTHER" id="PTHR42821:SF1">
    <property type="entry name" value="CATALASE-B"/>
    <property type="match status" value="1"/>
</dbReference>
<evidence type="ECO:0000256" key="14">
    <source>
        <dbReference type="PIRSR" id="PIRSR038927-4"/>
    </source>
</evidence>
<dbReference type="InterPro" id="IPR002226">
    <property type="entry name" value="Catalase_haem_BS"/>
</dbReference>
<gene>
    <name evidence="18" type="ORF">EDC52_10140</name>
</gene>
<feature type="domain" description="Catalase core" evidence="17">
    <location>
        <begin position="85"/>
        <end position="473"/>
    </location>
</feature>
<evidence type="ECO:0000256" key="1">
    <source>
        <dbReference type="ARBA" id="ARBA00001971"/>
    </source>
</evidence>
<dbReference type="Proteomes" id="UP000295719">
    <property type="component" value="Unassembled WGS sequence"/>
</dbReference>
<keyword evidence="5 10" id="KW-0349">Heme</keyword>
<comment type="cofactor">
    <cofactor evidence="1 10 12">
        <name>heme</name>
        <dbReference type="ChEBI" id="CHEBI:30413"/>
    </cofactor>
</comment>
<dbReference type="GO" id="GO:0005829">
    <property type="term" value="C:cytosol"/>
    <property type="evidence" value="ECO:0007669"/>
    <property type="project" value="TreeGrafter"/>
</dbReference>
<dbReference type="AlphaFoldDB" id="A0A4R3Z3S9"/>
<dbReference type="GO" id="GO:0006979">
    <property type="term" value="P:response to oxidative stress"/>
    <property type="evidence" value="ECO:0007669"/>
    <property type="project" value="InterPro"/>
</dbReference>
<evidence type="ECO:0000256" key="2">
    <source>
        <dbReference type="ARBA" id="ARBA00010660"/>
    </source>
</evidence>
<dbReference type="GO" id="GO:0042744">
    <property type="term" value="P:hydrogen peroxide catabolic process"/>
    <property type="evidence" value="ECO:0007669"/>
    <property type="project" value="UniProtKB-UniRule"/>
</dbReference>
<protein>
    <recommendedName>
        <fullName evidence="3 10">Catalase</fullName>
        <ecNumber evidence="3 10">1.11.1.6</ecNumber>
    </recommendedName>
</protein>
<dbReference type="InterPro" id="IPR018028">
    <property type="entry name" value="Catalase"/>
</dbReference>
<dbReference type="InterPro" id="IPR010582">
    <property type="entry name" value="Catalase_immune_responsive"/>
</dbReference>
<dbReference type="GO" id="GO:0020037">
    <property type="term" value="F:heme binding"/>
    <property type="evidence" value="ECO:0007669"/>
    <property type="project" value="UniProtKB-UniRule"/>
</dbReference>
<dbReference type="SUPFAM" id="SSF52317">
    <property type="entry name" value="Class I glutamine amidotransferase-like"/>
    <property type="match status" value="1"/>
</dbReference>
<reference evidence="18 19" key="1">
    <citation type="submission" date="2019-03" db="EMBL/GenBank/DDBJ databases">
        <title>Genomic Encyclopedia of Type Strains, Phase IV (KMG-IV): sequencing the most valuable type-strain genomes for metagenomic binning, comparative biology and taxonomic classification.</title>
        <authorList>
            <person name="Goeker M."/>
        </authorList>
    </citation>
    <scope>NUCLEOTIDE SEQUENCE [LARGE SCALE GENOMIC DNA]</scope>
    <source>
        <strain evidence="18 19">DSM 19580</strain>
    </source>
</reference>
<dbReference type="FunFam" id="2.40.180.10:FF:000003">
    <property type="entry name" value="Catalase"/>
    <property type="match status" value="1"/>
</dbReference>
<feature type="binding site" evidence="13">
    <location>
        <position position="169"/>
    </location>
    <ligand>
        <name>heme</name>
        <dbReference type="ChEBI" id="CHEBI:30413"/>
    </ligand>
</feature>
<evidence type="ECO:0000256" key="3">
    <source>
        <dbReference type="ARBA" id="ARBA00012314"/>
    </source>
</evidence>
<dbReference type="Pfam" id="PF00199">
    <property type="entry name" value="Catalase"/>
    <property type="match status" value="1"/>
</dbReference>
<comment type="catalytic activity">
    <reaction evidence="10 15">
        <text>2 H2O2 = O2 + 2 H2O</text>
        <dbReference type="Rhea" id="RHEA:20309"/>
        <dbReference type="ChEBI" id="CHEBI:15377"/>
        <dbReference type="ChEBI" id="CHEBI:15379"/>
        <dbReference type="ChEBI" id="CHEBI:16240"/>
        <dbReference type="EC" id="1.11.1.6"/>
    </reaction>
</comment>
<dbReference type="Gene3D" id="2.40.180.10">
    <property type="entry name" value="Catalase core domain"/>
    <property type="match status" value="1"/>
</dbReference>